<accession>A0ACC6RGP1</accession>
<proteinExistence type="predicted"/>
<organism evidence="1 2">
    <name type="scientific">Paraburkholderia unamae</name>
    <dbReference type="NCBI Taxonomy" id="219649"/>
    <lineage>
        <taxon>Bacteria</taxon>
        <taxon>Pseudomonadati</taxon>
        <taxon>Pseudomonadota</taxon>
        <taxon>Betaproteobacteria</taxon>
        <taxon>Burkholderiales</taxon>
        <taxon>Burkholderiaceae</taxon>
        <taxon>Paraburkholderia</taxon>
    </lineage>
</organism>
<sequence>MHKVDVIHFLRKAPAEHKISTAVVLVALWYVTETVWRYHMAAHAIELFGVAPAAERVMVLLFGE</sequence>
<reference evidence="1" key="1">
    <citation type="submission" date="2024-01" db="EMBL/GenBank/DDBJ databases">
        <title>The diversity of rhizobia nodulating Mimosa spp. in eleven states of Brazil covering several biomes is determined by host plant, location, and edaphic factors.</title>
        <authorList>
            <person name="Rouws L."/>
            <person name="Barauna A."/>
            <person name="Beukes C."/>
            <person name="De Faria S.M."/>
            <person name="Gross E."/>
            <person name="Dos Reis Junior F.B."/>
            <person name="Simon M."/>
            <person name="Maluk M."/>
            <person name="Odee D.W."/>
            <person name="Kenicer G."/>
            <person name="Young J.P.W."/>
            <person name="Reis V.M."/>
            <person name="Zilli J."/>
            <person name="James E.K."/>
        </authorList>
    </citation>
    <scope>NUCLEOTIDE SEQUENCE</scope>
    <source>
        <strain evidence="1">JPY452</strain>
    </source>
</reference>
<dbReference type="Proteomes" id="UP001392318">
    <property type="component" value="Unassembled WGS sequence"/>
</dbReference>
<gene>
    <name evidence="1" type="ORF">VSR83_12170</name>
</gene>
<evidence type="ECO:0000313" key="1">
    <source>
        <dbReference type="EMBL" id="MEM5400839.1"/>
    </source>
</evidence>
<dbReference type="EMBL" id="JAYMRU010000007">
    <property type="protein sequence ID" value="MEM5400839.1"/>
    <property type="molecule type" value="Genomic_DNA"/>
</dbReference>
<evidence type="ECO:0000313" key="2">
    <source>
        <dbReference type="Proteomes" id="UP001392318"/>
    </source>
</evidence>
<keyword evidence="2" id="KW-1185">Reference proteome</keyword>
<protein>
    <submittedName>
        <fullName evidence="1">Uncharacterized protein</fullName>
    </submittedName>
</protein>
<name>A0ACC6RGP1_9BURK</name>
<comment type="caution">
    <text evidence="1">The sequence shown here is derived from an EMBL/GenBank/DDBJ whole genome shotgun (WGS) entry which is preliminary data.</text>
</comment>